<evidence type="ECO:0000256" key="9">
    <source>
        <dbReference type="ARBA" id="ARBA00022982"/>
    </source>
</evidence>
<comment type="cofactor">
    <cofactor evidence="1">
        <name>FAD</name>
        <dbReference type="ChEBI" id="CHEBI:57692"/>
    </cofactor>
</comment>
<dbReference type="SUPFAM" id="SSF51905">
    <property type="entry name" value="FAD/NAD(P)-binding domain"/>
    <property type="match status" value="1"/>
</dbReference>
<keyword evidence="5" id="KW-0813">Transport</keyword>
<dbReference type="PANTHER" id="PTHR11632">
    <property type="entry name" value="SUCCINATE DEHYDROGENASE 2 FLAVOPROTEIN SUBUNIT"/>
    <property type="match status" value="1"/>
</dbReference>
<evidence type="ECO:0000256" key="13">
    <source>
        <dbReference type="PIRSR" id="PIRSR630664-50"/>
    </source>
</evidence>
<dbReference type="NCBIfam" id="NF005749">
    <property type="entry name" value="PRK07573.1"/>
    <property type="match status" value="1"/>
</dbReference>
<sequence length="638" mass="70683">MLPDAKIPEGPLEDKWDNHRFNLKMVNPANKRKYTIIVVGTGLAGGSASASLAELGYNVKTFCVQDSPRRAHSIAAQGGINAAKNYQNDGDSVWRLFYDTIKGGDFRSREANIYRLAQLSVNIIDQCVAQGVPFARDYGGLLANRSFGGAQVSRTFYARGQTGQQLLLGAYSALSRQIQAGRVKMFPRREMLDIVLIDGKAAGIVTRNLVTGELERHAADAVVMATGGYANVYYLSTNAMSCNVGAAFKAYRKGALFANPGFAQIHPTCIPHTGDYQSKLTLMSESLRNDGRVWVPRKRGDHRSPADIPESDRDYYLETKYPGFGNLVPRDVASRNAKEQCDAGKGVGPTGYAVYLDFADAIKREGKAAIAKKYGNLFDMYHNIVDNDPYETPMMIYPAAHYTMGGLWVDYNLMSSIEGLFVLGEANFSDHGANRLGASALMQGLADGYFIIPATIGGYLAETPRPGENRTDHPAFDESVREVEEKTERLLSINGTRTVDSIHRELGAVMVDEVGMARTGQGLEKAIDRIRELSEIFWKDVKIPGSDKEFNLSLQKGERLSDFLEFARLMAADALERNESCGCSLREEFQTEDGEARRDDEHYSCVFAWQYRGPDAAPALFQERLVFENVELIQRCYK</sequence>
<dbReference type="FunFam" id="1.20.58.100:FF:000003">
    <property type="entry name" value="Succinate dehydrogenase flavoprotein subunit"/>
    <property type="match status" value="1"/>
</dbReference>
<evidence type="ECO:0000256" key="4">
    <source>
        <dbReference type="ARBA" id="ARBA00012792"/>
    </source>
</evidence>
<evidence type="ECO:0000256" key="2">
    <source>
        <dbReference type="ARBA" id="ARBA00004413"/>
    </source>
</evidence>
<dbReference type="GO" id="GO:0008177">
    <property type="term" value="F:succinate dehydrogenase (quinone) activity"/>
    <property type="evidence" value="ECO:0007669"/>
    <property type="project" value="UniProtKB-EC"/>
</dbReference>
<proteinExistence type="inferred from homology"/>
<evidence type="ECO:0000256" key="12">
    <source>
        <dbReference type="ARBA" id="ARBA00049220"/>
    </source>
</evidence>
<feature type="domain" description="Fumarate reductase/succinate dehydrogenase flavoprotein-like C-terminal" evidence="15">
    <location>
        <begin position="503"/>
        <end position="637"/>
    </location>
</feature>
<dbReference type="Pfam" id="PF00890">
    <property type="entry name" value="FAD_binding_2"/>
    <property type="match status" value="1"/>
</dbReference>
<accession>A0A484HJE0</accession>
<evidence type="ECO:0000256" key="8">
    <source>
        <dbReference type="ARBA" id="ARBA00022827"/>
    </source>
</evidence>
<keyword evidence="6" id="KW-1003">Cell membrane</keyword>
<dbReference type="EMBL" id="CAACVI010000050">
    <property type="protein sequence ID" value="VEN75244.1"/>
    <property type="molecule type" value="Genomic_DNA"/>
</dbReference>
<dbReference type="PANTHER" id="PTHR11632:SF53">
    <property type="entry name" value="SUCCINATE DEHYDROGENASE FLAVOPROTEIN SUBUNIT"/>
    <property type="match status" value="1"/>
</dbReference>
<dbReference type="SUPFAM" id="SSF46977">
    <property type="entry name" value="Succinate dehydrogenase/fumarate reductase flavoprotein C-terminal domain"/>
    <property type="match status" value="1"/>
</dbReference>
<evidence type="ECO:0000256" key="1">
    <source>
        <dbReference type="ARBA" id="ARBA00001974"/>
    </source>
</evidence>
<keyword evidence="7" id="KW-0285">Flavoprotein</keyword>
<keyword evidence="11" id="KW-0472">Membrane</keyword>
<dbReference type="Gene3D" id="3.50.50.60">
    <property type="entry name" value="FAD/NAD(P)-binding domain"/>
    <property type="match status" value="1"/>
</dbReference>
<keyword evidence="9" id="KW-0249">Electron transport</keyword>
<keyword evidence="10" id="KW-0560">Oxidoreductase</keyword>
<dbReference type="Gene3D" id="1.20.58.100">
    <property type="entry name" value="Fumarate reductase/succinate dehydrogenase flavoprotein-like, C-terminal domain"/>
    <property type="match status" value="1"/>
</dbReference>
<name>A0A484HJE0_9BACT</name>
<comment type="catalytic activity">
    <reaction evidence="12">
        <text>a quinone + succinate = fumarate + a quinol</text>
        <dbReference type="Rhea" id="RHEA:40523"/>
        <dbReference type="ChEBI" id="CHEBI:24646"/>
        <dbReference type="ChEBI" id="CHEBI:29806"/>
        <dbReference type="ChEBI" id="CHEBI:30031"/>
        <dbReference type="ChEBI" id="CHEBI:132124"/>
        <dbReference type="EC" id="1.3.5.1"/>
    </reaction>
</comment>
<keyword evidence="8" id="KW-0274">FAD</keyword>
<evidence type="ECO:0000256" key="5">
    <source>
        <dbReference type="ARBA" id="ARBA00022448"/>
    </source>
</evidence>
<evidence type="ECO:0000256" key="7">
    <source>
        <dbReference type="ARBA" id="ARBA00022630"/>
    </source>
</evidence>
<reference evidence="16" key="1">
    <citation type="submission" date="2019-01" db="EMBL/GenBank/DDBJ databases">
        <authorList>
            <consortium name="Genoscope - CEA"/>
            <person name="William W."/>
        </authorList>
    </citation>
    <scope>NUCLEOTIDE SEQUENCE</scope>
    <source>
        <strain evidence="16">CR-1</strain>
    </source>
</reference>
<organism evidence="16">
    <name type="scientific">uncultured Desulfobacteraceae bacterium</name>
    <dbReference type="NCBI Taxonomy" id="218296"/>
    <lineage>
        <taxon>Bacteria</taxon>
        <taxon>Pseudomonadati</taxon>
        <taxon>Thermodesulfobacteriota</taxon>
        <taxon>Desulfobacteria</taxon>
        <taxon>Desulfobacterales</taxon>
        <taxon>Desulfobacteraceae</taxon>
        <taxon>environmental samples</taxon>
    </lineage>
</organism>
<dbReference type="InterPro" id="IPR011280">
    <property type="entry name" value="Succ_DH/Fum_Rdt_flav_su"/>
</dbReference>
<dbReference type="AlphaFoldDB" id="A0A484HJE0"/>
<dbReference type="GO" id="GO:0005886">
    <property type="term" value="C:plasma membrane"/>
    <property type="evidence" value="ECO:0007669"/>
    <property type="project" value="UniProtKB-SubCell"/>
</dbReference>
<dbReference type="GO" id="GO:0009055">
    <property type="term" value="F:electron transfer activity"/>
    <property type="evidence" value="ECO:0007669"/>
    <property type="project" value="TreeGrafter"/>
</dbReference>
<evidence type="ECO:0000256" key="3">
    <source>
        <dbReference type="ARBA" id="ARBA00008040"/>
    </source>
</evidence>
<protein>
    <recommendedName>
        <fullName evidence="4">succinate dehydrogenase</fullName>
        <ecNumber evidence="4">1.3.5.1</ecNumber>
    </recommendedName>
</protein>
<dbReference type="FunFam" id="3.50.50.60:FF:000009">
    <property type="entry name" value="Succinate dehydrogenase flavoprotein subunit"/>
    <property type="match status" value="1"/>
</dbReference>
<evidence type="ECO:0000256" key="11">
    <source>
        <dbReference type="ARBA" id="ARBA00023136"/>
    </source>
</evidence>
<evidence type="ECO:0000313" key="16">
    <source>
        <dbReference type="EMBL" id="VEN75244.1"/>
    </source>
</evidence>
<evidence type="ECO:0000259" key="15">
    <source>
        <dbReference type="Pfam" id="PF02910"/>
    </source>
</evidence>
<dbReference type="GO" id="GO:0009061">
    <property type="term" value="P:anaerobic respiration"/>
    <property type="evidence" value="ECO:0007669"/>
    <property type="project" value="TreeGrafter"/>
</dbReference>
<dbReference type="NCBIfam" id="TIGR01811">
    <property type="entry name" value="sdhA_Bsu"/>
    <property type="match status" value="1"/>
</dbReference>
<evidence type="ECO:0000256" key="6">
    <source>
        <dbReference type="ARBA" id="ARBA00022475"/>
    </source>
</evidence>
<dbReference type="InterPro" id="IPR037099">
    <property type="entry name" value="Fum_R/Succ_DH_flav-like_C_sf"/>
</dbReference>
<dbReference type="EC" id="1.3.5.1" evidence="4"/>
<feature type="active site" description="Proton acceptor" evidence="13">
    <location>
        <position position="330"/>
    </location>
</feature>
<evidence type="ECO:0000256" key="10">
    <source>
        <dbReference type="ARBA" id="ARBA00023002"/>
    </source>
</evidence>
<dbReference type="InterPro" id="IPR027477">
    <property type="entry name" value="Succ_DH/fumarate_Rdtase_cat_sf"/>
</dbReference>
<dbReference type="InterPro" id="IPR003953">
    <property type="entry name" value="FAD-dep_OxRdtase_2_FAD-bd"/>
</dbReference>
<dbReference type="SUPFAM" id="SSF56425">
    <property type="entry name" value="Succinate dehydrogenase/fumarate reductase flavoprotein, catalytic domain"/>
    <property type="match status" value="1"/>
</dbReference>
<feature type="domain" description="FAD-dependent oxidoreductase 2 FAD-binding" evidence="14">
    <location>
        <begin position="36"/>
        <end position="441"/>
    </location>
</feature>
<evidence type="ECO:0000259" key="14">
    <source>
        <dbReference type="Pfam" id="PF00890"/>
    </source>
</evidence>
<comment type="similarity">
    <text evidence="3">Belongs to the FAD-dependent oxidoreductase 2 family. FRD/SDH subfamily.</text>
</comment>
<comment type="subcellular location">
    <subcellularLocation>
        <location evidence="2">Cell membrane</location>
        <topology evidence="2">Peripheral membrane protein</topology>
        <orientation evidence="2">Cytoplasmic side</orientation>
    </subcellularLocation>
</comment>
<dbReference type="Pfam" id="PF02910">
    <property type="entry name" value="Succ_DH_flav_C"/>
    <property type="match status" value="1"/>
</dbReference>
<dbReference type="GO" id="GO:0050660">
    <property type="term" value="F:flavin adenine dinucleotide binding"/>
    <property type="evidence" value="ECO:0007669"/>
    <property type="project" value="TreeGrafter"/>
</dbReference>
<dbReference type="Gene3D" id="3.90.700.10">
    <property type="entry name" value="Succinate dehydrogenase/fumarate reductase flavoprotein, catalytic domain"/>
    <property type="match status" value="1"/>
</dbReference>
<dbReference type="InterPro" id="IPR015939">
    <property type="entry name" value="Fum_Rdtase/Succ_DH_flav-like_C"/>
</dbReference>
<dbReference type="FunFam" id="3.90.700.10:FF:000006">
    <property type="entry name" value="Succinate dehydrogenase flavoprotein subunit"/>
    <property type="match status" value="1"/>
</dbReference>
<gene>
    <name evidence="16" type="primary">sdhA</name>
    <name evidence="16" type="ORF">EPICR_70086</name>
</gene>
<dbReference type="InterPro" id="IPR030664">
    <property type="entry name" value="SdhA/FrdA/AprA"/>
</dbReference>
<dbReference type="InterPro" id="IPR036188">
    <property type="entry name" value="FAD/NAD-bd_sf"/>
</dbReference>